<sequence>MYIPNLKTCYCVGNHKFTTWCRVFKDVAGSVLWAHGVVFDGIVSLMLAELLALWEAVQMFVDAQYHQVFVVGDAMVIIDKVVAGRTGDCSGGAVYEDIRRLVDLCPDVEFQFVGWQNNTVAYGVAKKAIFLFPQ</sequence>
<dbReference type="InterPro" id="IPR012337">
    <property type="entry name" value="RNaseH-like_sf"/>
</dbReference>
<name>A0AAV2GI49_9ROSI</name>
<dbReference type="PANTHER" id="PTHR47074">
    <property type="entry name" value="BNAC02G40300D PROTEIN"/>
    <property type="match status" value="1"/>
</dbReference>
<dbReference type="PANTHER" id="PTHR47074:SF48">
    <property type="entry name" value="POLYNUCLEOTIDYL TRANSFERASE, RIBONUCLEASE H-LIKE SUPERFAMILY PROTEIN"/>
    <property type="match status" value="1"/>
</dbReference>
<dbReference type="GO" id="GO:0004523">
    <property type="term" value="F:RNA-DNA hybrid ribonuclease activity"/>
    <property type="evidence" value="ECO:0007669"/>
    <property type="project" value="InterPro"/>
</dbReference>
<dbReference type="GO" id="GO:0003676">
    <property type="term" value="F:nucleic acid binding"/>
    <property type="evidence" value="ECO:0007669"/>
    <property type="project" value="InterPro"/>
</dbReference>
<protein>
    <recommendedName>
        <fullName evidence="1">RNase H type-1 domain-containing protein</fullName>
    </recommendedName>
</protein>
<organism evidence="2 3">
    <name type="scientific">Linum trigynum</name>
    <dbReference type="NCBI Taxonomy" id="586398"/>
    <lineage>
        <taxon>Eukaryota</taxon>
        <taxon>Viridiplantae</taxon>
        <taxon>Streptophyta</taxon>
        <taxon>Embryophyta</taxon>
        <taxon>Tracheophyta</taxon>
        <taxon>Spermatophyta</taxon>
        <taxon>Magnoliopsida</taxon>
        <taxon>eudicotyledons</taxon>
        <taxon>Gunneridae</taxon>
        <taxon>Pentapetalae</taxon>
        <taxon>rosids</taxon>
        <taxon>fabids</taxon>
        <taxon>Malpighiales</taxon>
        <taxon>Linaceae</taxon>
        <taxon>Linum</taxon>
    </lineage>
</organism>
<dbReference type="Proteomes" id="UP001497516">
    <property type="component" value="Chromosome 9"/>
</dbReference>
<evidence type="ECO:0000313" key="2">
    <source>
        <dbReference type="EMBL" id="CAL1410451.1"/>
    </source>
</evidence>
<proteinExistence type="predicted"/>
<dbReference type="SUPFAM" id="SSF53098">
    <property type="entry name" value="Ribonuclease H-like"/>
    <property type="match status" value="1"/>
</dbReference>
<accession>A0AAV2GI49</accession>
<feature type="domain" description="RNase H type-1" evidence="1">
    <location>
        <begin position="23"/>
        <end position="128"/>
    </location>
</feature>
<reference evidence="2 3" key="1">
    <citation type="submission" date="2024-04" db="EMBL/GenBank/DDBJ databases">
        <authorList>
            <person name="Fracassetti M."/>
        </authorList>
    </citation>
    <scope>NUCLEOTIDE SEQUENCE [LARGE SCALE GENOMIC DNA]</scope>
</reference>
<evidence type="ECO:0000313" key="3">
    <source>
        <dbReference type="Proteomes" id="UP001497516"/>
    </source>
</evidence>
<keyword evidence="3" id="KW-1185">Reference proteome</keyword>
<dbReference type="InterPro" id="IPR002156">
    <property type="entry name" value="RNaseH_domain"/>
</dbReference>
<dbReference type="Gene3D" id="3.30.420.10">
    <property type="entry name" value="Ribonuclease H-like superfamily/Ribonuclease H"/>
    <property type="match status" value="1"/>
</dbReference>
<dbReference type="InterPro" id="IPR036397">
    <property type="entry name" value="RNaseH_sf"/>
</dbReference>
<evidence type="ECO:0000259" key="1">
    <source>
        <dbReference type="Pfam" id="PF13456"/>
    </source>
</evidence>
<gene>
    <name evidence="2" type="ORF">LTRI10_LOCUS49872</name>
</gene>
<dbReference type="AlphaFoldDB" id="A0AAV2GI49"/>
<dbReference type="InterPro" id="IPR052929">
    <property type="entry name" value="RNase_H-like_EbsB-rel"/>
</dbReference>
<dbReference type="EMBL" id="OZ034822">
    <property type="protein sequence ID" value="CAL1410451.1"/>
    <property type="molecule type" value="Genomic_DNA"/>
</dbReference>
<dbReference type="Pfam" id="PF13456">
    <property type="entry name" value="RVT_3"/>
    <property type="match status" value="1"/>
</dbReference>